<dbReference type="Gene3D" id="3.10.180.10">
    <property type="entry name" value="2,3-Dihydroxybiphenyl 1,2-Dioxygenase, domain 1"/>
    <property type="match status" value="1"/>
</dbReference>
<dbReference type="Pfam" id="PF00903">
    <property type="entry name" value="Glyoxalase"/>
    <property type="match status" value="1"/>
</dbReference>
<evidence type="ECO:0000313" key="3">
    <source>
        <dbReference type="Proteomes" id="UP000184386"/>
    </source>
</evidence>
<reference evidence="2 3" key="1">
    <citation type="submission" date="2016-11" db="EMBL/GenBank/DDBJ databases">
        <authorList>
            <person name="Jaros S."/>
            <person name="Januszkiewicz K."/>
            <person name="Wedrychowicz H."/>
        </authorList>
    </citation>
    <scope>NUCLEOTIDE SEQUENCE [LARGE SCALE GENOMIC DNA]</scope>
    <source>
        <strain evidence="2 3">DSM 15929</strain>
    </source>
</reference>
<gene>
    <name evidence="2" type="ORF">SAMN02745136_04825</name>
</gene>
<dbReference type="SUPFAM" id="SSF54593">
    <property type="entry name" value="Glyoxalase/Bleomycin resistance protein/Dihydroxybiphenyl dioxygenase"/>
    <property type="match status" value="1"/>
</dbReference>
<dbReference type="AlphaFoldDB" id="A0A1M7ADH6"/>
<dbReference type="STRING" id="1121322.SAMN02745136_04825"/>
<dbReference type="PANTHER" id="PTHR33990">
    <property type="entry name" value="PROTEIN YJDN-RELATED"/>
    <property type="match status" value="1"/>
</dbReference>
<feature type="domain" description="Glyoxalase/fosfomycin resistance/dioxygenase" evidence="1">
    <location>
        <begin position="11"/>
        <end position="118"/>
    </location>
</feature>
<name>A0A1M7ADH6_9FIRM</name>
<dbReference type="EMBL" id="FRAC01000032">
    <property type="protein sequence ID" value="SHL40764.1"/>
    <property type="molecule type" value="Genomic_DNA"/>
</dbReference>
<dbReference type="Proteomes" id="UP000184386">
    <property type="component" value="Unassembled WGS sequence"/>
</dbReference>
<proteinExistence type="predicted"/>
<dbReference type="PANTHER" id="PTHR33990:SF1">
    <property type="entry name" value="PROTEIN YJDN"/>
    <property type="match status" value="1"/>
</dbReference>
<evidence type="ECO:0000313" key="2">
    <source>
        <dbReference type="EMBL" id="SHL40764.1"/>
    </source>
</evidence>
<evidence type="ECO:0000259" key="1">
    <source>
        <dbReference type="Pfam" id="PF00903"/>
    </source>
</evidence>
<sequence>MIVIPTLHCGGRCEEAIALYKKAFNLEVDWQGKDEQTNLIYHTEARIGKQRIRLSDGGTEREGIQADSLFLAVVFDTVADVERAFDILKEGGTVIEAPHKPAFATCMSELKDKFGFKWFLMVD</sequence>
<dbReference type="InterPro" id="IPR004360">
    <property type="entry name" value="Glyas_Fos-R_dOase_dom"/>
</dbReference>
<organism evidence="2 3">
    <name type="scientific">Anaerocolumna jejuensis DSM 15929</name>
    <dbReference type="NCBI Taxonomy" id="1121322"/>
    <lineage>
        <taxon>Bacteria</taxon>
        <taxon>Bacillati</taxon>
        <taxon>Bacillota</taxon>
        <taxon>Clostridia</taxon>
        <taxon>Lachnospirales</taxon>
        <taxon>Lachnospiraceae</taxon>
        <taxon>Anaerocolumna</taxon>
    </lineage>
</organism>
<accession>A0A1M7ADH6</accession>
<protein>
    <submittedName>
        <fullName evidence="2">PhnB protein</fullName>
    </submittedName>
</protein>
<dbReference type="InterPro" id="IPR029068">
    <property type="entry name" value="Glyas_Bleomycin-R_OHBP_Dase"/>
</dbReference>
<keyword evidence="3" id="KW-1185">Reference proteome</keyword>
<dbReference type="RefSeq" id="WP_073279742.1">
    <property type="nucleotide sequence ID" value="NZ_FRAC01000032.1"/>
</dbReference>